<dbReference type="Proteomes" id="UP001320706">
    <property type="component" value="Unassembled WGS sequence"/>
</dbReference>
<dbReference type="EMBL" id="JAMKPW020000029">
    <property type="protein sequence ID" value="KAK8203603.1"/>
    <property type="molecule type" value="Genomic_DNA"/>
</dbReference>
<evidence type="ECO:0000313" key="2">
    <source>
        <dbReference type="Proteomes" id="UP001320706"/>
    </source>
</evidence>
<reference evidence="1" key="1">
    <citation type="submission" date="2024-02" db="EMBL/GenBank/DDBJ databases">
        <title>Metagenome Assembled Genome of Zalaria obscura JY119.</title>
        <authorList>
            <person name="Vighnesh L."/>
            <person name="Jagadeeshwari U."/>
            <person name="Venkata Ramana C."/>
            <person name="Sasikala C."/>
        </authorList>
    </citation>
    <scope>NUCLEOTIDE SEQUENCE</scope>
    <source>
        <strain evidence="1">JY119</strain>
    </source>
</reference>
<comment type="caution">
    <text evidence="1">The sequence shown here is derived from an EMBL/GenBank/DDBJ whole genome shotgun (WGS) entry which is preliminary data.</text>
</comment>
<organism evidence="1 2">
    <name type="scientific">Zalaria obscura</name>
    <dbReference type="NCBI Taxonomy" id="2024903"/>
    <lineage>
        <taxon>Eukaryota</taxon>
        <taxon>Fungi</taxon>
        <taxon>Dikarya</taxon>
        <taxon>Ascomycota</taxon>
        <taxon>Pezizomycotina</taxon>
        <taxon>Dothideomycetes</taxon>
        <taxon>Dothideomycetidae</taxon>
        <taxon>Dothideales</taxon>
        <taxon>Zalariaceae</taxon>
        <taxon>Zalaria</taxon>
    </lineage>
</organism>
<gene>
    <name evidence="1" type="ORF">M8818_005253</name>
</gene>
<evidence type="ECO:0000313" key="1">
    <source>
        <dbReference type="EMBL" id="KAK8203603.1"/>
    </source>
</evidence>
<sequence length="181" mass="19664">MPNDIELPEFPTFTQTYHHAPYAAISPSRPELSAAGKVVVVTGGGTGIGRSIAVSFAQAGADTVAILGRREDRLKSSVAEISAANQKTKMLDYVAAEHPQLHVVNLQPGVIITEIQKGAKMEGQDDVRLPGDFAVWLASPEAKFLKNKFVWANWDVEELKARAEEIQSSRLLTWVLDGVPC</sequence>
<protein>
    <submittedName>
        <fullName evidence="1">Uncharacterized protein</fullName>
    </submittedName>
</protein>
<accession>A0ACC3S9J6</accession>
<name>A0ACC3S9J6_9PEZI</name>
<keyword evidence="2" id="KW-1185">Reference proteome</keyword>
<proteinExistence type="predicted"/>